<dbReference type="Pfam" id="PF13180">
    <property type="entry name" value="PDZ_2"/>
    <property type="match status" value="1"/>
</dbReference>
<dbReference type="SUPFAM" id="SSF50494">
    <property type="entry name" value="Trypsin-like serine proteases"/>
    <property type="match status" value="1"/>
</dbReference>
<dbReference type="Gene3D" id="2.40.10.10">
    <property type="entry name" value="Trypsin-like serine proteases"/>
    <property type="match status" value="2"/>
</dbReference>
<comment type="caution">
    <text evidence="6">The sequence shown here is derived from an EMBL/GenBank/DDBJ whole genome shotgun (WGS) entry which is preliminary data.</text>
</comment>
<dbReference type="InterPro" id="IPR001478">
    <property type="entry name" value="PDZ"/>
</dbReference>
<evidence type="ECO:0000259" key="5">
    <source>
        <dbReference type="PROSITE" id="PS50106"/>
    </source>
</evidence>
<dbReference type="Gene3D" id="2.30.42.10">
    <property type="match status" value="1"/>
</dbReference>
<keyword evidence="3" id="KW-0378">Hydrolase</keyword>
<proteinExistence type="inferred from homology"/>
<dbReference type="InterPro" id="IPR051201">
    <property type="entry name" value="Chloro_Bact_Ser_Proteases"/>
</dbReference>
<keyword evidence="4" id="KW-0472">Membrane</keyword>
<sequence length="443" mass="48097">MILLNHMQEINIIKFIKKNFTNKVFVTSFLISLLSVLFIMLLGFGLFWYNRAPIFGYLAKEYLRETQDQNLDIKNDTQDITERILEKETFFSQERSVIGVVKKTNPAVISIIISKEVPKYETYIDPNQQNNPFGNLFPGFNFNIPQYRQNGTEKKQIGGGSGFFVSSDGLIVTNKHVVDQKDVEYTVFTNDGKKHVAKVIARDPVLDIALIKIDGSSFPYLSLGNSDGLEVGQSVIAIGNALGEFRNTVSVGVVSGLARSITAGDNSGKSEVLDHVIQTDAAINPGNSGGPLLNLSGQVIGVNVAVAEGSQNIGFALPINSVKGAIESVKTSGKIVRPYLGVRYVAVNSEMKEKNNLTVDYGVLVKAGANTNELAVVPGSPADKAGIVENDIILEIDGVKLDDKTSLASIIRGKNVGQVIKLKILHKGEEKNISVTLEVAKDN</sequence>
<keyword evidence="4" id="KW-0812">Transmembrane</keyword>
<gene>
    <name evidence="6" type="ORF">A3A91_03785</name>
</gene>
<dbReference type="InterPro" id="IPR043504">
    <property type="entry name" value="Peptidase_S1_PA_chymotrypsin"/>
</dbReference>
<dbReference type="GO" id="GO:0004252">
    <property type="term" value="F:serine-type endopeptidase activity"/>
    <property type="evidence" value="ECO:0007669"/>
    <property type="project" value="InterPro"/>
</dbReference>
<dbReference type="Pfam" id="PF13365">
    <property type="entry name" value="Trypsin_2"/>
    <property type="match status" value="1"/>
</dbReference>
<keyword evidence="2" id="KW-0645">Protease</keyword>
<organism evidence="6 7">
    <name type="scientific">Candidatus Nomurabacteria bacterium RIFCSPLOWO2_01_FULL_36_16</name>
    <dbReference type="NCBI Taxonomy" id="1801767"/>
    <lineage>
        <taxon>Bacteria</taxon>
        <taxon>Candidatus Nomuraibacteriota</taxon>
    </lineage>
</organism>
<feature type="domain" description="PDZ" evidence="5">
    <location>
        <begin position="346"/>
        <end position="428"/>
    </location>
</feature>
<evidence type="ECO:0000256" key="1">
    <source>
        <dbReference type="ARBA" id="ARBA00010541"/>
    </source>
</evidence>
<dbReference type="PRINTS" id="PR00834">
    <property type="entry name" value="PROTEASES2C"/>
</dbReference>
<dbReference type="InterPro" id="IPR001940">
    <property type="entry name" value="Peptidase_S1C"/>
</dbReference>
<reference evidence="6 7" key="1">
    <citation type="journal article" date="2016" name="Nat. Commun.">
        <title>Thousands of microbial genomes shed light on interconnected biogeochemical processes in an aquifer system.</title>
        <authorList>
            <person name="Anantharaman K."/>
            <person name="Brown C.T."/>
            <person name="Hug L.A."/>
            <person name="Sharon I."/>
            <person name="Castelle C.J."/>
            <person name="Probst A.J."/>
            <person name="Thomas B.C."/>
            <person name="Singh A."/>
            <person name="Wilkins M.J."/>
            <person name="Karaoz U."/>
            <person name="Brodie E.L."/>
            <person name="Williams K.H."/>
            <person name="Hubbard S.S."/>
            <person name="Banfield J.F."/>
        </authorList>
    </citation>
    <scope>NUCLEOTIDE SEQUENCE [LARGE SCALE GENOMIC DNA]</scope>
</reference>
<dbReference type="GO" id="GO:0006508">
    <property type="term" value="P:proteolysis"/>
    <property type="evidence" value="ECO:0007669"/>
    <property type="project" value="UniProtKB-KW"/>
</dbReference>
<evidence type="ECO:0000313" key="7">
    <source>
        <dbReference type="Proteomes" id="UP000177001"/>
    </source>
</evidence>
<dbReference type="PANTHER" id="PTHR43343">
    <property type="entry name" value="PEPTIDASE S12"/>
    <property type="match status" value="1"/>
</dbReference>
<dbReference type="EMBL" id="MFUR01000004">
    <property type="protein sequence ID" value="OGI87225.1"/>
    <property type="molecule type" value="Genomic_DNA"/>
</dbReference>
<comment type="similarity">
    <text evidence="1">Belongs to the peptidase S1C family.</text>
</comment>
<dbReference type="SUPFAM" id="SSF50156">
    <property type="entry name" value="PDZ domain-like"/>
    <property type="match status" value="1"/>
</dbReference>
<dbReference type="InterPro" id="IPR036034">
    <property type="entry name" value="PDZ_sf"/>
</dbReference>
<accession>A0A1F6WZS8</accession>
<evidence type="ECO:0000256" key="2">
    <source>
        <dbReference type="ARBA" id="ARBA00022670"/>
    </source>
</evidence>
<evidence type="ECO:0000256" key="3">
    <source>
        <dbReference type="ARBA" id="ARBA00022801"/>
    </source>
</evidence>
<dbReference type="PANTHER" id="PTHR43343:SF3">
    <property type="entry name" value="PROTEASE DO-LIKE 8, CHLOROPLASTIC"/>
    <property type="match status" value="1"/>
</dbReference>
<protein>
    <recommendedName>
        <fullName evidence="5">PDZ domain-containing protein</fullName>
    </recommendedName>
</protein>
<feature type="transmembrane region" description="Helical" evidence="4">
    <location>
        <begin position="24"/>
        <end position="49"/>
    </location>
</feature>
<dbReference type="SMART" id="SM00228">
    <property type="entry name" value="PDZ"/>
    <property type="match status" value="1"/>
</dbReference>
<dbReference type="Proteomes" id="UP000177001">
    <property type="component" value="Unassembled WGS sequence"/>
</dbReference>
<dbReference type="InterPro" id="IPR009003">
    <property type="entry name" value="Peptidase_S1_PA"/>
</dbReference>
<evidence type="ECO:0000256" key="4">
    <source>
        <dbReference type="SAM" id="Phobius"/>
    </source>
</evidence>
<dbReference type="AlphaFoldDB" id="A0A1F6WZS8"/>
<name>A0A1F6WZS8_9BACT</name>
<dbReference type="PROSITE" id="PS50106">
    <property type="entry name" value="PDZ"/>
    <property type="match status" value="1"/>
</dbReference>
<evidence type="ECO:0000313" key="6">
    <source>
        <dbReference type="EMBL" id="OGI87225.1"/>
    </source>
</evidence>
<keyword evidence="4" id="KW-1133">Transmembrane helix</keyword>